<dbReference type="PANTHER" id="PTHR30244">
    <property type="entry name" value="TRANSAMINASE"/>
    <property type="match status" value="1"/>
</dbReference>
<dbReference type="PANTHER" id="PTHR30244:SF39">
    <property type="entry name" value="BLR3650 PROTEIN"/>
    <property type="match status" value="1"/>
</dbReference>
<dbReference type="Proteomes" id="UP000002217">
    <property type="component" value="Chromosome"/>
</dbReference>
<feature type="modified residue" description="N6-(pyridoxal phosphate)lysine" evidence="4">
    <location>
        <position position="183"/>
    </location>
</feature>
<organism evidence="6 7">
    <name type="scientific">Desulfofarcimen acetoxidans (strain ATCC 49208 / DSM 771 / KCTC 5769 / VKM B-1644 / 5575)</name>
    <name type="common">Desulfotomaculum acetoxidans</name>
    <dbReference type="NCBI Taxonomy" id="485916"/>
    <lineage>
        <taxon>Bacteria</taxon>
        <taxon>Bacillati</taxon>
        <taxon>Bacillota</taxon>
        <taxon>Clostridia</taxon>
        <taxon>Eubacteriales</taxon>
        <taxon>Peptococcaceae</taxon>
        <taxon>Desulfofarcimen</taxon>
    </lineage>
</organism>
<dbReference type="InterPro" id="IPR000653">
    <property type="entry name" value="DegT/StrS_aminotransferase"/>
</dbReference>
<sequence length="366" mass="40742">MKMNVPLSAPDIGPLERQAVMQVLSGSVLSIGPQLEAFERLVAGYVGVKYAVAVNSGTSGLHLVIRSLGIGEGDEVLTTPFSFVASANCMLFERAKPVFVDIDPLTLNIDVSKIEEKITPKTKAILPVHVFGYPADMREILDLAKKYKLYVIEDACEALGSRYHNKMAGSLGDIGVFAFYPNKQITTGEGGMVVTDRSELADLCRSMRNQGREEGNGWLEHCRLGYNYRMDELSASLGVVQMQRIDEILNKRQAAAEKYSTRLKEFAQVELPYVGPEIKMSWFVYVIRVPDRDRVLQYLRARGVGCQTYFQPIHLQPFYTKMFGCQKGNFPVTEKVASSTLALPFASNLTDEQIDYVVETLAEALN</sequence>
<name>C8W1Y0_DESAS</name>
<dbReference type="SUPFAM" id="SSF53383">
    <property type="entry name" value="PLP-dependent transferases"/>
    <property type="match status" value="1"/>
</dbReference>
<dbReference type="Pfam" id="PF01041">
    <property type="entry name" value="DegT_DnrJ_EryC1"/>
    <property type="match status" value="1"/>
</dbReference>
<evidence type="ECO:0000313" key="7">
    <source>
        <dbReference type="Proteomes" id="UP000002217"/>
    </source>
</evidence>
<evidence type="ECO:0000256" key="3">
    <source>
        <dbReference type="PIRSR" id="PIRSR000390-1"/>
    </source>
</evidence>
<dbReference type="GO" id="GO:0047310">
    <property type="term" value="F:glutamine-scyllo-inositol transaminase activity"/>
    <property type="evidence" value="ECO:0007669"/>
    <property type="project" value="UniProtKB-EC"/>
</dbReference>
<keyword evidence="6" id="KW-0032">Aminotransferase</keyword>
<dbReference type="InterPro" id="IPR015422">
    <property type="entry name" value="PyrdxlP-dep_Trfase_small"/>
</dbReference>
<reference evidence="6 7" key="1">
    <citation type="journal article" date="2009" name="Stand. Genomic Sci.">
        <title>Complete genome sequence of Desulfotomaculum acetoxidans type strain (5575).</title>
        <authorList>
            <person name="Spring S."/>
            <person name="Lapidus A."/>
            <person name="Schroder M."/>
            <person name="Gleim D."/>
            <person name="Sims D."/>
            <person name="Meincke L."/>
            <person name="Glavina Del Rio T."/>
            <person name="Tice H."/>
            <person name="Copeland A."/>
            <person name="Cheng J.F."/>
            <person name="Lucas S."/>
            <person name="Chen F."/>
            <person name="Nolan M."/>
            <person name="Bruce D."/>
            <person name="Goodwin L."/>
            <person name="Pitluck S."/>
            <person name="Ivanova N."/>
            <person name="Mavromatis K."/>
            <person name="Mikhailova N."/>
            <person name="Pati A."/>
            <person name="Chen A."/>
            <person name="Palaniappan K."/>
            <person name="Land M."/>
            <person name="Hauser L."/>
            <person name="Chang Y.J."/>
            <person name="Jeffries C.D."/>
            <person name="Chain P."/>
            <person name="Saunders E."/>
            <person name="Brettin T."/>
            <person name="Detter J.C."/>
            <person name="Goker M."/>
            <person name="Bristow J."/>
            <person name="Eisen J.A."/>
            <person name="Markowitz V."/>
            <person name="Hugenholtz P."/>
            <person name="Kyrpides N.C."/>
            <person name="Klenk H.P."/>
            <person name="Han C."/>
        </authorList>
    </citation>
    <scope>NUCLEOTIDE SEQUENCE [LARGE SCALE GENOMIC DNA]</scope>
    <source>
        <strain evidence="7">ATCC 49208 / DSM 771 / VKM B-1644</strain>
    </source>
</reference>
<dbReference type="PIRSF" id="PIRSF000390">
    <property type="entry name" value="PLP_StrS"/>
    <property type="match status" value="1"/>
</dbReference>
<gene>
    <name evidence="6" type="ordered locus">Dtox_2836</name>
</gene>
<evidence type="ECO:0000313" key="6">
    <source>
        <dbReference type="EMBL" id="ACV63601.1"/>
    </source>
</evidence>
<dbReference type="eggNOG" id="COG0399">
    <property type="taxonomic scope" value="Bacteria"/>
</dbReference>
<dbReference type="FunFam" id="3.40.640.10:FF:000089">
    <property type="entry name" value="Aminotransferase, DegT/DnrJ/EryC1/StrS family"/>
    <property type="match status" value="1"/>
</dbReference>
<keyword evidence="7" id="KW-1185">Reference proteome</keyword>
<comment type="similarity">
    <text evidence="2 5">Belongs to the DegT/DnrJ/EryC1 family.</text>
</comment>
<accession>C8W1Y0</accession>
<dbReference type="GO" id="GO:0030170">
    <property type="term" value="F:pyridoxal phosphate binding"/>
    <property type="evidence" value="ECO:0007669"/>
    <property type="project" value="UniProtKB-ARBA"/>
</dbReference>
<keyword evidence="1 4" id="KW-0663">Pyridoxal phosphate</keyword>
<dbReference type="Gene3D" id="3.40.640.10">
    <property type="entry name" value="Type I PLP-dependent aspartate aminotransferase-like (Major domain)"/>
    <property type="match status" value="1"/>
</dbReference>
<dbReference type="InterPro" id="IPR015424">
    <property type="entry name" value="PyrdxlP-dep_Trfase"/>
</dbReference>
<keyword evidence="6" id="KW-0808">Transferase</keyword>
<dbReference type="GO" id="GO:0000271">
    <property type="term" value="P:polysaccharide biosynthetic process"/>
    <property type="evidence" value="ECO:0007669"/>
    <property type="project" value="TreeGrafter"/>
</dbReference>
<feature type="active site" description="Proton acceptor" evidence="3">
    <location>
        <position position="183"/>
    </location>
</feature>
<proteinExistence type="inferred from homology"/>
<dbReference type="KEGG" id="dae:Dtox_2836"/>
<evidence type="ECO:0000256" key="1">
    <source>
        <dbReference type="ARBA" id="ARBA00022898"/>
    </source>
</evidence>
<dbReference type="EC" id="2.6.1.50" evidence="6"/>
<dbReference type="AlphaFoldDB" id="C8W1Y0"/>
<dbReference type="Gene3D" id="3.90.1150.10">
    <property type="entry name" value="Aspartate Aminotransferase, domain 1"/>
    <property type="match status" value="1"/>
</dbReference>
<evidence type="ECO:0000256" key="4">
    <source>
        <dbReference type="PIRSR" id="PIRSR000390-2"/>
    </source>
</evidence>
<evidence type="ECO:0000256" key="2">
    <source>
        <dbReference type="ARBA" id="ARBA00037999"/>
    </source>
</evidence>
<evidence type="ECO:0000256" key="5">
    <source>
        <dbReference type="RuleBase" id="RU004508"/>
    </source>
</evidence>
<protein>
    <submittedName>
        <fullName evidence="6">Glutamine--scyllo-inositol transaminase</fullName>
        <ecNumber evidence="6">2.6.1.50</ecNumber>
    </submittedName>
</protein>
<dbReference type="InterPro" id="IPR015421">
    <property type="entry name" value="PyrdxlP-dep_Trfase_major"/>
</dbReference>
<dbReference type="CDD" id="cd00616">
    <property type="entry name" value="AHBA_syn"/>
    <property type="match status" value="1"/>
</dbReference>
<dbReference type="EMBL" id="CP001720">
    <property type="protein sequence ID" value="ACV63601.1"/>
    <property type="molecule type" value="Genomic_DNA"/>
</dbReference>
<dbReference type="STRING" id="485916.Dtox_2836"/>
<dbReference type="HOGENOM" id="CLU_033332_7_2_9"/>